<proteinExistence type="predicted"/>
<accession>A0A7R9NVS2</accession>
<reference evidence="1" key="1">
    <citation type="submission" date="2020-11" db="EMBL/GenBank/DDBJ databases">
        <authorList>
            <person name="Tran Van P."/>
        </authorList>
    </citation>
    <scope>NUCLEOTIDE SEQUENCE</scope>
</reference>
<dbReference type="AlphaFoldDB" id="A0A7R9NVS2"/>
<organism evidence="1">
    <name type="scientific">Timema tahoe</name>
    <dbReference type="NCBI Taxonomy" id="61484"/>
    <lineage>
        <taxon>Eukaryota</taxon>
        <taxon>Metazoa</taxon>
        <taxon>Ecdysozoa</taxon>
        <taxon>Arthropoda</taxon>
        <taxon>Hexapoda</taxon>
        <taxon>Insecta</taxon>
        <taxon>Pterygota</taxon>
        <taxon>Neoptera</taxon>
        <taxon>Polyneoptera</taxon>
        <taxon>Phasmatodea</taxon>
        <taxon>Timematodea</taxon>
        <taxon>Timematoidea</taxon>
        <taxon>Timematidae</taxon>
        <taxon>Timema</taxon>
    </lineage>
</organism>
<protein>
    <submittedName>
        <fullName evidence="1">Uncharacterized protein</fullName>
    </submittedName>
</protein>
<dbReference type="EMBL" id="OE002072">
    <property type="protein sequence ID" value="CAD7458094.1"/>
    <property type="molecule type" value="Genomic_DNA"/>
</dbReference>
<name>A0A7R9NVS2_9NEOP</name>
<sequence length="91" mass="10030">MSTALYYLFKLDAYTSVLSFVVLTDSSQLTSDGFEKLPDQIIVPVTNVKLALSCSEEGDLCYRQLLLQYVSGEWLPVDSVPSDTTAIMVGE</sequence>
<gene>
    <name evidence="1" type="ORF">TTEB3V08_LOCUS6080</name>
</gene>
<evidence type="ECO:0000313" key="1">
    <source>
        <dbReference type="EMBL" id="CAD7458094.1"/>
    </source>
</evidence>